<proteinExistence type="inferred from homology"/>
<dbReference type="Proteomes" id="UP001188597">
    <property type="component" value="Unassembled WGS sequence"/>
</dbReference>
<dbReference type="InterPro" id="IPR013320">
    <property type="entry name" value="ConA-like_dom_sf"/>
</dbReference>
<dbReference type="InterPro" id="IPR013189">
    <property type="entry name" value="Glyco_hydro_32_C"/>
</dbReference>
<dbReference type="AlphaFoldDB" id="A0AA88VGP2"/>
<sequence>MTSTKDGQVFRRILLDKTGRRLVQWPVEKVEKLRTKQVNLHNKELKGGSVHEISGVTASQADVEISFELSNLKEAEFIHANLVNPQVLCSQKNASAKGTIGPFGLLVLASMDLTEQTAISFRIFKGLEKYNVLMCSDQSRSSSREGVDKTTFGAFVDIDHSIVESFGGEGRTCMTARVYPKLAIDKEAHLYAFNNGSQSVIITSLTAWSMKKAQIAPI</sequence>
<evidence type="ECO:0000313" key="5">
    <source>
        <dbReference type="EMBL" id="KAK3007583.1"/>
    </source>
</evidence>
<evidence type="ECO:0000256" key="1">
    <source>
        <dbReference type="ARBA" id="ARBA00009902"/>
    </source>
</evidence>
<protein>
    <recommendedName>
        <fullName evidence="4">Glycosyl hydrolase family 32 C-terminal domain-containing protein</fullName>
    </recommendedName>
</protein>
<dbReference type="Gene3D" id="2.60.120.560">
    <property type="entry name" value="Exo-inulinase, domain 1"/>
    <property type="match status" value="1"/>
</dbReference>
<reference evidence="5" key="1">
    <citation type="submission" date="2022-12" db="EMBL/GenBank/DDBJ databases">
        <title>Draft genome assemblies for two species of Escallonia (Escalloniales).</title>
        <authorList>
            <person name="Chanderbali A."/>
            <person name="Dervinis C."/>
            <person name="Anghel I."/>
            <person name="Soltis D."/>
            <person name="Soltis P."/>
            <person name="Zapata F."/>
        </authorList>
    </citation>
    <scope>NUCLEOTIDE SEQUENCE</scope>
    <source>
        <strain evidence="5">UCBG64.0493</strain>
        <tissue evidence="5">Leaf</tissue>
    </source>
</reference>
<evidence type="ECO:0000313" key="6">
    <source>
        <dbReference type="Proteomes" id="UP001188597"/>
    </source>
</evidence>
<feature type="domain" description="Glycosyl hydrolase family 32 C-terminal" evidence="4">
    <location>
        <begin position="30"/>
        <end position="209"/>
    </location>
</feature>
<dbReference type="InterPro" id="IPR050551">
    <property type="entry name" value="Fructan_Metab_Enzymes"/>
</dbReference>
<name>A0AA88VGP2_9ASTE</name>
<gene>
    <name evidence="5" type="ORF">RJ639_013328</name>
</gene>
<accession>A0AA88VGP2</accession>
<evidence type="ECO:0000259" key="4">
    <source>
        <dbReference type="Pfam" id="PF08244"/>
    </source>
</evidence>
<dbReference type="EMBL" id="JAVXUP010001846">
    <property type="protein sequence ID" value="KAK3007583.1"/>
    <property type="molecule type" value="Genomic_DNA"/>
</dbReference>
<dbReference type="GO" id="GO:0016798">
    <property type="term" value="F:hydrolase activity, acting on glycosyl bonds"/>
    <property type="evidence" value="ECO:0007669"/>
    <property type="project" value="UniProtKB-KW"/>
</dbReference>
<dbReference type="SUPFAM" id="SSF49899">
    <property type="entry name" value="Concanavalin A-like lectins/glucanases"/>
    <property type="match status" value="1"/>
</dbReference>
<dbReference type="PANTHER" id="PTHR31953">
    <property type="entry name" value="BETA-FRUCTOFURANOSIDASE, INSOLUBLE ISOENZYME CWINV1-RELATED"/>
    <property type="match status" value="1"/>
</dbReference>
<organism evidence="5 6">
    <name type="scientific">Escallonia herrerae</name>
    <dbReference type="NCBI Taxonomy" id="1293975"/>
    <lineage>
        <taxon>Eukaryota</taxon>
        <taxon>Viridiplantae</taxon>
        <taxon>Streptophyta</taxon>
        <taxon>Embryophyta</taxon>
        <taxon>Tracheophyta</taxon>
        <taxon>Spermatophyta</taxon>
        <taxon>Magnoliopsida</taxon>
        <taxon>eudicotyledons</taxon>
        <taxon>Gunneridae</taxon>
        <taxon>Pentapetalae</taxon>
        <taxon>asterids</taxon>
        <taxon>campanulids</taxon>
        <taxon>Escalloniales</taxon>
        <taxon>Escalloniaceae</taxon>
        <taxon>Escallonia</taxon>
    </lineage>
</organism>
<dbReference type="FunFam" id="2.60.120.560:FF:000002">
    <property type="entry name" value="Beta-fructofuranosidase, insoluble isoenzyme CWINV1"/>
    <property type="match status" value="1"/>
</dbReference>
<keyword evidence="2" id="KW-0378">Hydrolase</keyword>
<evidence type="ECO:0000256" key="2">
    <source>
        <dbReference type="ARBA" id="ARBA00022801"/>
    </source>
</evidence>
<comment type="similarity">
    <text evidence="1">Belongs to the glycosyl hydrolase 32 family.</text>
</comment>
<dbReference type="Pfam" id="PF08244">
    <property type="entry name" value="Glyco_hydro_32C"/>
    <property type="match status" value="1"/>
</dbReference>
<evidence type="ECO:0000256" key="3">
    <source>
        <dbReference type="ARBA" id="ARBA00023295"/>
    </source>
</evidence>
<keyword evidence="3" id="KW-0326">Glycosidase</keyword>
<comment type="caution">
    <text evidence="5">The sequence shown here is derived from an EMBL/GenBank/DDBJ whole genome shotgun (WGS) entry which is preliminary data.</text>
</comment>
<keyword evidence="6" id="KW-1185">Reference proteome</keyword>